<comment type="caution">
    <text evidence="2">The sequence shown here is derived from an EMBL/GenBank/DDBJ whole genome shotgun (WGS) entry which is preliminary data.</text>
</comment>
<protein>
    <recommendedName>
        <fullName evidence="1">Nuclear pore complex protein Nup85</fullName>
    </recommendedName>
</protein>
<evidence type="ECO:0000313" key="2">
    <source>
        <dbReference type="EMBL" id="RNA21774.1"/>
    </source>
</evidence>
<dbReference type="GO" id="GO:0031965">
    <property type="term" value="C:nuclear membrane"/>
    <property type="evidence" value="ECO:0007669"/>
    <property type="project" value="UniProtKB-UniRule"/>
</dbReference>
<keyword evidence="1" id="KW-0539">Nucleus</keyword>
<keyword evidence="1" id="KW-0653">Protein transport</keyword>
<evidence type="ECO:0000256" key="1">
    <source>
        <dbReference type="RuleBase" id="RU365073"/>
    </source>
</evidence>
<dbReference type="Proteomes" id="UP000276133">
    <property type="component" value="Unassembled WGS sequence"/>
</dbReference>
<keyword evidence="1" id="KW-0906">Nuclear pore complex</keyword>
<comment type="subcellular location">
    <subcellularLocation>
        <location evidence="1">Nucleus</location>
        <location evidence="1">Nuclear pore complex</location>
    </subcellularLocation>
</comment>
<evidence type="ECO:0000313" key="3">
    <source>
        <dbReference type="Proteomes" id="UP000276133"/>
    </source>
</evidence>
<name>A0A3M7REB5_BRAPC</name>
<organism evidence="2 3">
    <name type="scientific">Brachionus plicatilis</name>
    <name type="common">Marine rotifer</name>
    <name type="synonym">Brachionus muelleri</name>
    <dbReference type="NCBI Taxonomy" id="10195"/>
    <lineage>
        <taxon>Eukaryota</taxon>
        <taxon>Metazoa</taxon>
        <taxon>Spiralia</taxon>
        <taxon>Gnathifera</taxon>
        <taxon>Rotifera</taxon>
        <taxon>Eurotatoria</taxon>
        <taxon>Monogononta</taxon>
        <taxon>Pseudotrocha</taxon>
        <taxon>Ploima</taxon>
        <taxon>Brachionidae</taxon>
        <taxon>Brachionus</taxon>
    </lineage>
</organism>
<keyword evidence="1" id="KW-0509">mRNA transport</keyword>
<accession>A0A3M7REB5</accession>
<keyword evidence="1" id="KW-0813">Transport</keyword>
<sequence length="117" mass="13500">MTPEVFNDLHQNLEANSQSDTIKTETVNLSDQLIIQNLINAGTLLSDLQEWYRTTNNIDPMIQNIFSSNSENPENIYQDEKYWICVLMAVVQGRIETTRHLLSFYPIEKAPVLKSIK</sequence>
<keyword evidence="1" id="KW-0811">Translocation</keyword>
<dbReference type="Pfam" id="PF07575">
    <property type="entry name" value="Nucleopor_Nup85"/>
    <property type="match status" value="1"/>
</dbReference>
<dbReference type="AlphaFoldDB" id="A0A3M7REB5"/>
<dbReference type="GO" id="GO:0051028">
    <property type="term" value="P:mRNA transport"/>
    <property type="evidence" value="ECO:0007669"/>
    <property type="project" value="UniProtKB-KW"/>
</dbReference>
<comment type="subunit">
    <text evidence="1">Component of the nuclear pore complex (NPC).</text>
</comment>
<dbReference type="GO" id="GO:0015031">
    <property type="term" value="P:protein transport"/>
    <property type="evidence" value="ECO:0007669"/>
    <property type="project" value="UniProtKB-KW"/>
</dbReference>
<dbReference type="EMBL" id="REGN01003603">
    <property type="protein sequence ID" value="RNA21774.1"/>
    <property type="molecule type" value="Genomic_DNA"/>
</dbReference>
<dbReference type="GO" id="GO:0005643">
    <property type="term" value="C:nuclear pore"/>
    <property type="evidence" value="ECO:0007669"/>
    <property type="project" value="UniProtKB-SubCell"/>
</dbReference>
<reference evidence="2 3" key="1">
    <citation type="journal article" date="2018" name="Sci. Rep.">
        <title>Genomic signatures of local adaptation to the degree of environmental predictability in rotifers.</title>
        <authorList>
            <person name="Franch-Gras L."/>
            <person name="Hahn C."/>
            <person name="Garcia-Roger E.M."/>
            <person name="Carmona M.J."/>
            <person name="Serra M."/>
            <person name="Gomez A."/>
        </authorList>
    </citation>
    <scope>NUCLEOTIDE SEQUENCE [LARGE SCALE GENOMIC DNA]</scope>
    <source>
        <strain evidence="2">HYR1</strain>
    </source>
</reference>
<gene>
    <name evidence="2" type="ORF">BpHYR1_022428</name>
</gene>
<comment type="function">
    <text evidence="1">Functions as a component of the nuclear pore complex (NPC).</text>
</comment>
<comment type="similarity">
    <text evidence="1">Belongs to the nucleoporin Nup85 family.</text>
</comment>
<dbReference type="InterPro" id="IPR011502">
    <property type="entry name" value="Nucleoporin_Nup85"/>
</dbReference>
<keyword evidence="1" id="KW-0472">Membrane</keyword>
<proteinExistence type="inferred from homology"/>
<keyword evidence="3" id="KW-1185">Reference proteome</keyword>